<comment type="caution">
    <text evidence="1">The sequence shown here is derived from an EMBL/GenBank/DDBJ whole genome shotgun (WGS) entry which is preliminary data.</text>
</comment>
<organism evidence="1 2">
    <name type="scientific">Penicillium freii</name>
    <dbReference type="NCBI Taxonomy" id="48697"/>
    <lineage>
        <taxon>Eukaryota</taxon>
        <taxon>Fungi</taxon>
        <taxon>Dikarya</taxon>
        <taxon>Ascomycota</taxon>
        <taxon>Pezizomycotina</taxon>
        <taxon>Eurotiomycetes</taxon>
        <taxon>Eurotiomycetidae</taxon>
        <taxon>Eurotiales</taxon>
        <taxon>Aspergillaceae</taxon>
        <taxon>Penicillium</taxon>
    </lineage>
</organism>
<sequence length="85" mass="10135">MTAFLDLGRYWAISLQNNVEKKKKKKKKNHKVLKEPFLFDTDKCKIRFSHLHMHSTKSNHCKSSNFYQPPPAYQKSLLRQRISSQ</sequence>
<reference evidence="1 2" key="1">
    <citation type="submission" date="2015-10" db="EMBL/GenBank/DDBJ databases">
        <title>Genome sequencing of Penicillium freii.</title>
        <authorList>
            <person name="Nguyen H.D."/>
            <person name="Visagie C.M."/>
            <person name="Seifert K.A."/>
        </authorList>
    </citation>
    <scope>NUCLEOTIDE SEQUENCE [LARGE SCALE GENOMIC DNA]</scope>
    <source>
        <strain evidence="1 2">DAOM 242723</strain>
    </source>
</reference>
<dbReference type="AlphaFoldDB" id="A0A101MH27"/>
<gene>
    <name evidence="1" type="ORF">ACN42_g6698</name>
</gene>
<protein>
    <submittedName>
        <fullName evidence="1">Uncharacterized protein</fullName>
    </submittedName>
</protein>
<evidence type="ECO:0000313" key="1">
    <source>
        <dbReference type="EMBL" id="KUM60420.1"/>
    </source>
</evidence>
<evidence type="ECO:0000313" key="2">
    <source>
        <dbReference type="Proteomes" id="UP000055045"/>
    </source>
</evidence>
<dbReference type="EMBL" id="LLXE01000175">
    <property type="protein sequence ID" value="KUM60420.1"/>
    <property type="molecule type" value="Genomic_DNA"/>
</dbReference>
<keyword evidence="2" id="KW-1185">Reference proteome</keyword>
<proteinExistence type="predicted"/>
<accession>A0A101MH27</accession>
<dbReference type="Proteomes" id="UP000055045">
    <property type="component" value="Unassembled WGS sequence"/>
</dbReference>
<name>A0A101MH27_PENFR</name>